<evidence type="ECO:0000313" key="3">
    <source>
        <dbReference type="EMBL" id="TWT64619.1"/>
    </source>
</evidence>
<dbReference type="InterPro" id="IPR037185">
    <property type="entry name" value="EmrE-like"/>
</dbReference>
<comment type="caution">
    <text evidence="3">The sequence shown here is derived from an EMBL/GenBank/DDBJ whole genome shotgun (WGS) entry which is preliminary data.</text>
</comment>
<dbReference type="PANTHER" id="PTHR22911">
    <property type="entry name" value="ACYL-MALONYL CONDENSING ENZYME-RELATED"/>
    <property type="match status" value="1"/>
</dbReference>
<dbReference type="GO" id="GO:0016020">
    <property type="term" value="C:membrane"/>
    <property type="evidence" value="ECO:0007669"/>
    <property type="project" value="InterPro"/>
</dbReference>
<accession>A0A5C5XPW3</accession>
<feature type="transmembrane region" description="Helical" evidence="1">
    <location>
        <begin position="288"/>
        <end position="305"/>
    </location>
</feature>
<evidence type="ECO:0000256" key="1">
    <source>
        <dbReference type="SAM" id="Phobius"/>
    </source>
</evidence>
<dbReference type="Pfam" id="PF00892">
    <property type="entry name" value="EamA"/>
    <property type="match status" value="1"/>
</dbReference>
<feature type="transmembrane region" description="Helical" evidence="1">
    <location>
        <begin position="72"/>
        <end position="91"/>
    </location>
</feature>
<dbReference type="SUPFAM" id="SSF103481">
    <property type="entry name" value="Multidrug resistance efflux transporter EmrE"/>
    <property type="match status" value="1"/>
</dbReference>
<feature type="transmembrane region" description="Helical" evidence="1">
    <location>
        <begin position="31"/>
        <end position="51"/>
    </location>
</feature>
<name>A0A5C5XPW3_9BACT</name>
<dbReference type="Proteomes" id="UP000318053">
    <property type="component" value="Unassembled WGS sequence"/>
</dbReference>
<keyword evidence="1" id="KW-0812">Transmembrane</keyword>
<gene>
    <name evidence="3" type="ORF">CA85_37520</name>
</gene>
<feature type="transmembrane region" description="Helical" evidence="1">
    <location>
        <begin position="192"/>
        <end position="212"/>
    </location>
</feature>
<dbReference type="AlphaFoldDB" id="A0A5C5XPW3"/>
<evidence type="ECO:0000259" key="2">
    <source>
        <dbReference type="Pfam" id="PF00892"/>
    </source>
</evidence>
<feature type="transmembrane region" description="Helical" evidence="1">
    <location>
        <begin position="129"/>
        <end position="148"/>
    </location>
</feature>
<dbReference type="PANTHER" id="PTHR22911:SF137">
    <property type="entry name" value="SOLUTE CARRIER FAMILY 35 MEMBER G2-RELATED"/>
    <property type="match status" value="1"/>
</dbReference>
<sequence length="306" mass="33604">MTWMVLTLISASLLGLYDVTKKVSVRGNAVPIVLLLSVCVGALIWSALLLLQTALPAMDWPDWLRVDAIDRWGHLALAGKSVLVGVSWTLAFHALKALPLSIAAPIRSTSPLWTLFIAIAFLGERPTPLQWLGIAIVLGSFWALSIVGSQEGIRFRTDRAVWWMVAATILGAISSVYDKILLQEFGYSPATVQAWFSVYLVPVMVPLAVRWYREQNADIPRPTAPFEFRRSILLISPLLLAADMAYFTALSDPEALLSVVSPLRRASVIVTLIAGSRMSGEYNLWRKIACVLGILVGVILLMMFGS</sequence>
<feature type="domain" description="EamA" evidence="2">
    <location>
        <begin position="2"/>
        <end position="144"/>
    </location>
</feature>
<protein>
    <submittedName>
        <fullName evidence="3">EamA-like transporter family protein</fullName>
    </submittedName>
</protein>
<dbReference type="Gene3D" id="1.10.3730.20">
    <property type="match status" value="1"/>
</dbReference>
<feature type="transmembrane region" description="Helical" evidence="1">
    <location>
        <begin position="160"/>
        <end position="177"/>
    </location>
</feature>
<proteinExistence type="predicted"/>
<evidence type="ECO:0000313" key="4">
    <source>
        <dbReference type="Proteomes" id="UP000318053"/>
    </source>
</evidence>
<dbReference type="OrthoDB" id="244774at2"/>
<keyword evidence="4" id="KW-1185">Reference proteome</keyword>
<keyword evidence="1" id="KW-1133">Transmembrane helix</keyword>
<dbReference type="InterPro" id="IPR000620">
    <property type="entry name" value="EamA_dom"/>
</dbReference>
<dbReference type="EMBL" id="SJPK01000010">
    <property type="protein sequence ID" value="TWT64619.1"/>
    <property type="molecule type" value="Genomic_DNA"/>
</dbReference>
<keyword evidence="1" id="KW-0472">Membrane</keyword>
<reference evidence="3 4" key="1">
    <citation type="submission" date="2019-02" db="EMBL/GenBank/DDBJ databases">
        <title>Deep-cultivation of Planctomycetes and their phenomic and genomic characterization uncovers novel biology.</title>
        <authorList>
            <person name="Wiegand S."/>
            <person name="Jogler M."/>
            <person name="Boedeker C."/>
            <person name="Pinto D."/>
            <person name="Vollmers J."/>
            <person name="Rivas-Marin E."/>
            <person name="Kohn T."/>
            <person name="Peeters S.H."/>
            <person name="Heuer A."/>
            <person name="Rast P."/>
            <person name="Oberbeckmann S."/>
            <person name="Bunk B."/>
            <person name="Jeske O."/>
            <person name="Meyerdierks A."/>
            <person name="Storesund J.E."/>
            <person name="Kallscheuer N."/>
            <person name="Luecker S."/>
            <person name="Lage O.M."/>
            <person name="Pohl T."/>
            <person name="Merkel B.J."/>
            <person name="Hornburger P."/>
            <person name="Mueller R.-W."/>
            <person name="Bruemmer F."/>
            <person name="Labrenz M."/>
            <person name="Spormann A.M."/>
            <person name="Op Den Camp H."/>
            <person name="Overmann J."/>
            <person name="Amann R."/>
            <person name="Jetten M.S.M."/>
            <person name="Mascher T."/>
            <person name="Medema M.H."/>
            <person name="Devos D.P."/>
            <person name="Kaster A.-K."/>
            <person name="Ovreas L."/>
            <person name="Rohde M."/>
            <person name="Galperin M.Y."/>
            <person name="Jogler C."/>
        </authorList>
    </citation>
    <scope>NUCLEOTIDE SEQUENCE [LARGE SCALE GENOMIC DNA]</scope>
    <source>
        <strain evidence="3 4">CA85</strain>
    </source>
</reference>
<organism evidence="3 4">
    <name type="scientific">Allorhodopirellula solitaria</name>
    <dbReference type="NCBI Taxonomy" id="2527987"/>
    <lineage>
        <taxon>Bacteria</taxon>
        <taxon>Pseudomonadati</taxon>
        <taxon>Planctomycetota</taxon>
        <taxon>Planctomycetia</taxon>
        <taxon>Pirellulales</taxon>
        <taxon>Pirellulaceae</taxon>
        <taxon>Allorhodopirellula</taxon>
    </lineage>
</organism>